<keyword evidence="5" id="KW-0812">Transmembrane</keyword>
<keyword evidence="10" id="KW-1185">Reference proteome</keyword>
<keyword evidence="4" id="KW-0796">Tight junction</keyword>
<dbReference type="PROSITE" id="PS01346">
    <property type="entry name" value="CLAUDIN"/>
    <property type="match status" value="1"/>
</dbReference>
<evidence type="ECO:0000256" key="1">
    <source>
        <dbReference type="ARBA" id="ARBA00004141"/>
    </source>
</evidence>
<organism evidence="9 10">
    <name type="scientific">Hemibagrus guttatus</name>
    <dbReference type="NCBI Taxonomy" id="175788"/>
    <lineage>
        <taxon>Eukaryota</taxon>
        <taxon>Metazoa</taxon>
        <taxon>Chordata</taxon>
        <taxon>Craniata</taxon>
        <taxon>Vertebrata</taxon>
        <taxon>Euteleostomi</taxon>
        <taxon>Actinopterygii</taxon>
        <taxon>Neopterygii</taxon>
        <taxon>Teleostei</taxon>
        <taxon>Ostariophysi</taxon>
        <taxon>Siluriformes</taxon>
        <taxon>Bagridae</taxon>
        <taxon>Hemibagrus</taxon>
    </lineage>
</organism>
<evidence type="ECO:0000313" key="10">
    <source>
        <dbReference type="Proteomes" id="UP001274896"/>
    </source>
</evidence>
<evidence type="ECO:0000256" key="7">
    <source>
        <dbReference type="ARBA" id="ARBA00022989"/>
    </source>
</evidence>
<evidence type="ECO:0000256" key="3">
    <source>
        <dbReference type="ARBA" id="ARBA00008295"/>
    </source>
</evidence>
<keyword evidence="6" id="KW-0965">Cell junction</keyword>
<evidence type="ECO:0000256" key="4">
    <source>
        <dbReference type="ARBA" id="ARBA00022427"/>
    </source>
</evidence>
<comment type="similarity">
    <text evidence="3">Belongs to the claudin family.</text>
</comment>
<dbReference type="EMBL" id="JAUCMX010000001">
    <property type="protein sequence ID" value="KAK3556255.1"/>
    <property type="molecule type" value="Genomic_DNA"/>
</dbReference>
<name>A0AAE0RJI9_9TELE</name>
<dbReference type="AlphaFoldDB" id="A0AAE0RJI9"/>
<evidence type="ECO:0000313" key="9">
    <source>
        <dbReference type="EMBL" id="KAK3556255.1"/>
    </source>
</evidence>
<comment type="subcellular location">
    <subcellularLocation>
        <location evidence="2">Cell junction</location>
        <location evidence="2">Tight junction</location>
    </subcellularLocation>
    <subcellularLocation>
        <location evidence="1">Membrane</location>
        <topology evidence="1">Multi-pass membrane protein</topology>
    </subcellularLocation>
</comment>
<proteinExistence type="inferred from homology"/>
<protein>
    <submittedName>
        <fullName evidence="9">Uncharacterized protein</fullName>
    </submittedName>
</protein>
<sequence>MGLHYILKNLVNPGTYARILFVDFSSAFNNIIPDTLNKLTQLSVPPPSLLKFADDTTVIGLIQDGDDSTYRQEVEQLAVSQQIRYKKTATDCSVFLKGDVQTDCNRTAERTIVVHLPNLQDNSRVKKWEGDAVLTTVNYYSNLWMDCVSDTTGVSDCKYYPSLMALPGLSGMAVYSMWGNRMRAEFVDINFKPQSEK</sequence>
<evidence type="ECO:0000256" key="8">
    <source>
        <dbReference type="ARBA" id="ARBA00023136"/>
    </source>
</evidence>
<evidence type="ECO:0000256" key="6">
    <source>
        <dbReference type="ARBA" id="ARBA00022949"/>
    </source>
</evidence>
<keyword evidence="7" id="KW-1133">Transmembrane helix</keyword>
<accession>A0AAE0RJI9</accession>
<keyword evidence="8" id="KW-0472">Membrane</keyword>
<dbReference type="InterPro" id="IPR017974">
    <property type="entry name" value="Claudin_CS"/>
</dbReference>
<evidence type="ECO:0000256" key="5">
    <source>
        <dbReference type="ARBA" id="ARBA00022692"/>
    </source>
</evidence>
<reference evidence="9" key="1">
    <citation type="submission" date="2023-06" db="EMBL/GenBank/DDBJ databases">
        <title>Male Hemibagrus guttatus genome.</title>
        <authorList>
            <person name="Bian C."/>
        </authorList>
    </citation>
    <scope>NUCLEOTIDE SEQUENCE</scope>
    <source>
        <strain evidence="9">Male_cb2023</strain>
        <tissue evidence="9">Muscle</tissue>
    </source>
</reference>
<evidence type="ECO:0000256" key="2">
    <source>
        <dbReference type="ARBA" id="ARBA00004435"/>
    </source>
</evidence>
<dbReference type="GO" id="GO:0005923">
    <property type="term" value="C:bicellular tight junction"/>
    <property type="evidence" value="ECO:0007669"/>
    <property type="project" value="UniProtKB-SubCell"/>
</dbReference>
<comment type="caution">
    <text evidence="9">The sequence shown here is derived from an EMBL/GenBank/DDBJ whole genome shotgun (WGS) entry which is preliminary data.</text>
</comment>
<gene>
    <name evidence="9" type="ORF">QTP70_007143</name>
</gene>
<dbReference type="Gene3D" id="1.20.140.150">
    <property type="match status" value="1"/>
</dbReference>
<dbReference type="Proteomes" id="UP001274896">
    <property type="component" value="Unassembled WGS sequence"/>
</dbReference>
<dbReference type="GO" id="GO:0016020">
    <property type="term" value="C:membrane"/>
    <property type="evidence" value="ECO:0007669"/>
    <property type="project" value="UniProtKB-SubCell"/>
</dbReference>